<dbReference type="PROSITE" id="PS51257">
    <property type="entry name" value="PROKAR_LIPOPROTEIN"/>
    <property type="match status" value="1"/>
</dbReference>
<reference evidence="9 10" key="3">
    <citation type="submission" date="2023-06" db="EMBL/GenBank/DDBJ databases">
        <authorList>
            <person name="Zeman M."/>
            <person name="Kubasova T."/>
            <person name="Jahodarova E."/>
            <person name="Nykrynova M."/>
            <person name="Rychlik I."/>
        </authorList>
    </citation>
    <scope>NUCLEOTIDE SEQUENCE [LARGE SCALE GENOMIC DNA]</scope>
    <source>
        <strain evidence="9 10">153_Feed</strain>
    </source>
</reference>
<dbReference type="PANTHER" id="PTHR34296:SF2">
    <property type="entry name" value="ABC TRANSPORTER GUANOSINE-BINDING PROTEIN NUPN"/>
    <property type="match status" value="1"/>
</dbReference>
<accession>A0ABT7V0Y9</accession>
<feature type="domain" description="ABC transporter substrate-binding protein PnrA-like" evidence="8">
    <location>
        <begin position="60"/>
        <end position="358"/>
    </location>
</feature>
<dbReference type="Pfam" id="PF02608">
    <property type="entry name" value="Bmp"/>
    <property type="match status" value="1"/>
</dbReference>
<evidence type="ECO:0000259" key="8">
    <source>
        <dbReference type="Pfam" id="PF02608"/>
    </source>
</evidence>
<evidence type="ECO:0000256" key="1">
    <source>
        <dbReference type="ARBA" id="ARBA00004193"/>
    </source>
</evidence>
<comment type="subcellular location">
    <subcellularLocation>
        <location evidence="1">Cell membrane</location>
        <topology evidence="1">Lipid-anchor</topology>
    </subcellularLocation>
</comment>
<protein>
    <submittedName>
        <fullName evidence="9">BMP family ABC transporter substrate-binding protein</fullName>
    </submittedName>
</protein>
<keyword evidence="4 7" id="KW-0732">Signal</keyword>
<comment type="similarity">
    <text evidence="2">Belongs to the BMP lipoprotein family.</text>
</comment>
<keyword evidence="5" id="KW-0472">Membrane</keyword>
<evidence type="ECO:0000256" key="6">
    <source>
        <dbReference type="ARBA" id="ARBA00023288"/>
    </source>
</evidence>
<name>A0ABT7V0Y9_9ACTN</name>
<gene>
    <name evidence="9" type="ORF">QUW25_00885</name>
</gene>
<keyword evidence="6" id="KW-0449">Lipoprotein</keyword>
<reference evidence="10" key="1">
    <citation type="submission" date="2023-06" db="EMBL/GenBank/DDBJ databases">
        <title>Identification and characterization of horizontal gene transfer across gut microbiota members of farm animals based on homology search.</title>
        <authorList>
            <person name="Zeman M."/>
            <person name="Kubasova T."/>
            <person name="Jahodarova E."/>
            <person name="Nykrynova M."/>
            <person name="Rychlik I."/>
        </authorList>
    </citation>
    <scope>NUCLEOTIDE SEQUENCE [LARGE SCALE GENOMIC DNA]</scope>
    <source>
        <strain evidence="10">153_Feed</strain>
    </source>
</reference>
<reference evidence="9 10" key="2">
    <citation type="submission" date="2023-06" db="EMBL/GenBank/DDBJ databases">
        <title>Identification and characterization of horizontal gene transfer across gut microbiota members of farm animals based on homology search.</title>
        <authorList>
            <person name="Schwarzerova J."/>
            <person name="Nykrynova M."/>
            <person name="Jureckova K."/>
            <person name="Cejkova D."/>
            <person name="Rychlik I."/>
        </authorList>
    </citation>
    <scope>NUCLEOTIDE SEQUENCE [LARGE SCALE GENOMIC DNA]</scope>
    <source>
        <strain evidence="9 10">153_Feed</strain>
    </source>
</reference>
<keyword evidence="10" id="KW-1185">Reference proteome</keyword>
<dbReference type="Proteomes" id="UP001529256">
    <property type="component" value="Unassembled WGS sequence"/>
</dbReference>
<dbReference type="InterPro" id="IPR003760">
    <property type="entry name" value="PnrA-like"/>
</dbReference>
<feature type="chain" id="PRO_5047256686" evidence="7">
    <location>
        <begin position="34"/>
        <end position="376"/>
    </location>
</feature>
<keyword evidence="3" id="KW-1003">Cell membrane</keyword>
<evidence type="ECO:0000256" key="2">
    <source>
        <dbReference type="ARBA" id="ARBA00008610"/>
    </source>
</evidence>
<evidence type="ECO:0000256" key="7">
    <source>
        <dbReference type="SAM" id="SignalP"/>
    </source>
</evidence>
<evidence type="ECO:0000313" key="9">
    <source>
        <dbReference type="EMBL" id="MDM8270248.1"/>
    </source>
</evidence>
<dbReference type="InterPro" id="IPR028082">
    <property type="entry name" value="Peripla_BP_I"/>
</dbReference>
<organism evidence="9 10">
    <name type="scientific">Thermophilibacter provencensis</name>
    <dbReference type="NCBI Taxonomy" id="1852386"/>
    <lineage>
        <taxon>Bacteria</taxon>
        <taxon>Bacillati</taxon>
        <taxon>Actinomycetota</taxon>
        <taxon>Coriobacteriia</taxon>
        <taxon>Coriobacteriales</taxon>
        <taxon>Atopobiaceae</taxon>
        <taxon>Thermophilibacter</taxon>
    </lineage>
</organism>
<dbReference type="SUPFAM" id="SSF53822">
    <property type="entry name" value="Periplasmic binding protein-like I"/>
    <property type="match status" value="1"/>
</dbReference>
<dbReference type="RefSeq" id="WP_289510350.1">
    <property type="nucleotide sequence ID" value="NZ_JAUDEA010000001.1"/>
</dbReference>
<dbReference type="InterPro" id="IPR006311">
    <property type="entry name" value="TAT_signal"/>
</dbReference>
<evidence type="ECO:0000256" key="5">
    <source>
        <dbReference type="ARBA" id="ARBA00023136"/>
    </source>
</evidence>
<sequence length="376" mass="39787">MSENNKNQLDSMMVSRRTALGLGLGGAAALALAGCDGGGQTPEGGDDTTDEGGEEKSSYRVAMIMSGIITDGGWDQGHYESLQRAIESHPSWEMLEPKENTADADAATAAQSYVDMDVDLIVGNGNQFASTWAEVITDAAETHPNVHFLITNTDPELEMTDCEVMDNVETVLPDFVQTGALAGVVAGLMTQTKSIGFIGGMRLPSTTTKYSAYLAAAQKVNEGVTGQYNFEAGFTDASFGTKLTEQWINSNNVDVMWGDASAVDNGARQALEAAGADTHFDIAQPIDIVGEDQPTVITSTVTDWMIGQAMDEIEAGTYGGGKAIIGNMDNGGVYLGTFSDKVPAEVQEQINEYAEQIKAGTFITDEEVDAIEAGLQ</sequence>
<evidence type="ECO:0000256" key="3">
    <source>
        <dbReference type="ARBA" id="ARBA00022475"/>
    </source>
</evidence>
<proteinExistence type="inferred from homology"/>
<dbReference type="PROSITE" id="PS51318">
    <property type="entry name" value="TAT"/>
    <property type="match status" value="1"/>
</dbReference>
<dbReference type="InterPro" id="IPR050957">
    <property type="entry name" value="BMP_lipoprotein"/>
</dbReference>
<dbReference type="PANTHER" id="PTHR34296">
    <property type="entry name" value="TRANSCRIPTIONAL ACTIVATOR PROTEIN MED"/>
    <property type="match status" value="1"/>
</dbReference>
<evidence type="ECO:0000313" key="10">
    <source>
        <dbReference type="Proteomes" id="UP001529256"/>
    </source>
</evidence>
<dbReference type="EMBL" id="JAUDEA010000001">
    <property type="protein sequence ID" value="MDM8270248.1"/>
    <property type="molecule type" value="Genomic_DNA"/>
</dbReference>
<evidence type="ECO:0000256" key="4">
    <source>
        <dbReference type="ARBA" id="ARBA00022729"/>
    </source>
</evidence>
<comment type="caution">
    <text evidence="9">The sequence shown here is derived from an EMBL/GenBank/DDBJ whole genome shotgun (WGS) entry which is preliminary data.</text>
</comment>
<feature type="signal peptide" evidence="7">
    <location>
        <begin position="1"/>
        <end position="33"/>
    </location>
</feature>
<dbReference type="Gene3D" id="3.40.50.2300">
    <property type="match status" value="2"/>
</dbReference>